<evidence type="ECO:0000313" key="3">
    <source>
        <dbReference type="EMBL" id="WOJ94769.1"/>
    </source>
</evidence>
<dbReference type="EMBL" id="CP136864">
    <property type="protein sequence ID" value="WOJ94769.1"/>
    <property type="molecule type" value="Genomic_DNA"/>
</dbReference>
<dbReference type="InterPro" id="IPR027843">
    <property type="entry name" value="DUF4440"/>
</dbReference>
<name>A0ABZ0I7G0_9GAMM</name>
<proteinExistence type="predicted"/>
<evidence type="ECO:0000256" key="1">
    <source>
        <dbReference type="SAM" id="SignalP"/>
    </source>
</evidence>
<dbReference type="InterPro" id="IPR032710">
    <property type="entry name" value="NTF2-like_dom_sf"/>
</dbReference>
<gene>
    <name evidence="3" type="ORF">R0135_06275</name>
</gene>
<dbReference type="RefSeq" id="WP_407349402.1">
    <property type="nucleotide sequence ID" value="NZ_CP136864.1"/>
</dbReference>
<feature type="domain" description="DUF4440" evidence="2">
    <location>
        <begin position="40"/>
        <end position="149"/>
    </location>
</feature>
<sequence>MIKVLKVRSVMALAVSAAAGVFTVGAANSVTAAECTTESLRDARETFNTGIRENDLEAIALVLDRDVVLVTGTDSDQFIGRDRQIEIWASDADDPARLIYKRETSEVSLSPLYPIAMELGRWTGASPIGDEVGGEYSAKWRCTSDQWLLEAEIFMTTRCTGTLCTD</sequence>
<reference evidence="3 4" key="1">
    <citation type="submission" date="2023-10" db="EMBL/GenBank/DDBJ databases">
        <title>Two novel species belonging to the OM43/NOR5 clade.</title>
        <authorList>
            <person name="Park M."/>
        </authorList>
    </citation>
    <scope>NUCLEOTIDE SEQUENCE [LARGE SCALE GENOMIC DNA]</scope>
    <source>
        <strain evidence="3 4">IMCC43200</strain>
    </source>
</reference>
<dbReference type="Proteomes" id="UP001626537">
    <property type="component" value="Chromosome"/>
</dbReference>
<protein>
    <submittedName>
        <fullName evidence="3">Nuclear transport factor 2 family protein</fullName>
    </submittedName>
</protein>
<keyword evidence="1" id="KW-0732">Signal</keyword>
<accession>A0ABZ0I7G0</accession>
<evidence type="ECO:0000313" key="4">
    <source>
        <dbReference type="Proteomes" id="UP001626537"/>
    </source>
</evidence>
<dbReference type="Pfam" id="PF14534">
    <property type="entry name" value="DUF4440"/>
    <property type="match status" value="1"/>
</dbReference>
<feature type="signal peptide" evidence="1">
    <location>
        <begin position="1"/>
        <end position="32"/>
    </location>
</feature>
<organism evidence="3 4">
    <name type="scientific">Congregibacter variabilis</name>
    <dbReference type="NCBI Taxonomy" id="3081200"/>
    <lineage>
        <taxon>Bacteria</taxon>
        <taxon>Pseudomonadati</taxon>
        <taxon>Pseudomonadota</taxon>
        <taxon>Gammaproteobacteria</taxon>
        <taxon>Cellvibrionales</taxon>
        <taxon>Halieaceae</taxon>
        <taxon>Congregibacter</taxon>
    </lineage>
</organism>
<dbReference type="SUPFAM" id="SSF54427">
    <property type="entry name" value="NTF2-like"/>
    <property type="match status" value="1"/>
</dbReference>
<evidence type="ECO:0000259" key="2">
    <source>
        <dbReference type="Pfam" id="PF14534"/>
    </source>
</evidence>
<feature type="chain" id="PRO_5046723682" evidence="1">
    <location>
        <begin position="33"/>
        <end position="166"/>
    </location>
</feature>
<keyword evidence="4" id="KW-1185">Reference proteome</keyword>
<dbReference type="Gene3D" id="3.10.450.50">
    <property type="match status" value="1"/>
</dbReference>